<accession>A0A0T9QHJ9</accession>
<gene>
    <name evidence="1" type="ORF">ERS008529_03133</name>
    <name evidence="2" type="ORF">ERS137968_03509</name>
</gene>
<dbReference type="RefSeq" id="WP_049614070.1">
    <property type="nucleotide sequence ID" value="NZ_CAWMMU010000021.1"/>
</dbReference>
<evidence type="ECO:0000313" key="4">
    <source>
        <dbReference type="Proteomes" id="UP000045840"/>
    </source>
</evidence>
<reference evidence="1" key="2">
    <citation type="submission" date="2015-03" db="EMBL/GenBank/DDBJ databases">
        <authorList>
            <person name="Murphy D."/>
        </authorList>
    </citation>
    <scope>NUCLEOTIDE SEQUENCE [LARGE SCALE GENOMIC DNA]</scope>
    <source>
        <strain evidence="1">A125KOH2</strain>
    </source>
</reference>
<dbReference type="Proteomes" id="UP000045840">
    <property type="component" value="Unassembled WGS sequence"/>
</dbReference>
<evidence type="ECO:0000313" key="2">
    <source>
        <dbReference type="EMBL" id="CRY68398.1"/>
    </source>
</evidence>
<dbReference type="STRING" id="1288385.ERS137968_03509"/>
<dbReference type="Proteomes" id="UP000044625">
    <property type="component" value="Unassembled WGS sequence"/>
</dbReference>
<keyword evidence="3" id="KW-1185">Reference proteome</keyword>
<dbReference type="EMBL" id="CQAZ01000029">
    <property type="protein sequence ID" value="CNI12160.1"/>
    <property type="molecule type" value="Genomic_DNA"/>
</dbReference>
<reference evidence="4" key="3">
    <citation type="submission" date="2015-03" db="EMBL/GenBank/DDBJ databases">
        <authorList>
            <consortium name="Pathogen Informatics"/>
        </authorList>
    </citation>
    <scope>NUCLEOTIDE SEQUENCE [LARGE SCALE GENOMIC DNA]</scope>
    <source>
        <strain evidence="4">A125KOH2</strain>
    </source>
</reference>
<dbReference type="OrthoDB" id="6482442at2"/>
<protein>
    <submittedName>
        <fullName evidence="1">Phage-like protein</fullName>
    </submittedName>
</protein>
<evidence type="ECO:0000313" key="3">
    <source>
        <dbReference type="Proteomes" id="UP000044625"/>
    </source>
</evidence>
<evidence type="ECO:0000313" key="1">
    <source>
        <dbReference type="EMBL" id="CNI12160.1"/>
    </source>
</evidence>
<name>A0A0T9QHJ9_9GAMM</name>
<proteinExistence type="predicted"/>
<organism evidence="1 4">
    <name type="scientific">Yersinia pekkanenii</name>
    <dbReference type="NCBI Taxonomy" id="1288385"/>
    <lineage>
        <taxon>Bacteria</taxon>
        <taxon>Pseudomonadati</taxon>
        <taxon>Pseudomonadota</taxon>
        <taxon>Gammaproteobacteria</taxon>
        <taxon>Enterobacterales</taxon>
        <taxon>Yersiniaceae</taxon>
        <taxon>Yersinia</taxon>
    </lineage>
</organism>
<sequence length="181" mass="19961">MSNFVKIKSTEGFFILNTEMIESVFPSGTGSVINYPGDARARTSVALDVIAAALIPASDGAHIIDAVSIYPPNAVKGIPDGYIKEEPVGRAEPVPPIQEMKPITVNDAMFSDCVIARMITELEHHLVRKDIIELLKMVQGFMWSLADHSENAEPVKQPDIDKLEQGVRYSIARWISSRQRA</sequence>
<reference evidence="2 3" key="1">
    <citation type="submission" date="2015-03" db="EMBL/GenBank/DDBJ databases">
        <authorList>
            <consortium name="Pathogen Informatics"/>
            <person name="Murphy D."/>
        </authorList>
    </citation>
    <scope>NUCLEOTIDE SEQUENCE [LARGE SCALE GENOMIC DNA]</scope>
    <source>
        <strain evidence="3">type strain: CIP110230</strain>
        <strain evidence="2">Type strain: CIP110230</strain>
    </source>
</reference>
<dbReference type="AlphaFoldDB" id="A0A0T9QHJ9"/>
<dbReference type="EMBL" id="CWJL01000021">
    <property type="protein sequence ID" value="CRY68398.1"/>
    <property type="molecule type" value="Genomic_DNA"/>
</dbReference>